<keyword evidence="2" id="KW-1185">Reference proteome</keyword>
<dbReference type="Proteomes" id="UP000724672">
    <property type="component" value="Unassembled WGS sequence"/>
</dbReference>
<dbReference type="AlphaFoldDB" id="A0A942UZR8"/>
<organism evidence="1 2">
    <name type="scientific">Anaeromonas frigoriresistens</name>
    <dbReference type="NCBI Taxonomy" id="2683708"/>
    <lineage>
        <taxon>Bacteria</taxon>
        <taxon>Bacillati</taxon>
        <taxon>Bacillota</taxon>
        <taxon>Tissierellia</taxon>
        <taxon>Tissierellales</taxon>
        <taxon>Thermohalobacteraceae</taxon>
        <taxon>Anaeromonas</taxon>
    </lineage>
</organism>
<gene>
    <name evidence="1" type="ORF">GOQ27_15070</name>
</gene>
<dbReference type="EMBL" id="WSFT01000053">
    <property type="protein sequence ID" value="MBS4539794.1"/>
    <property type="molecule type" value="Genomic_DNA"/>
</dbReference>
<proteinExistence type="predicted"/>
<comment type="caution">
    <text evidence="1">The sequence shown here is derived from an EMBL/GenBank/DDBJ whole genome shotgun (WGS) entry which is preliminary data.</text>
</comment>
<evidence type="ECO:0000313" key="2">
    <source>
        <dbReference type="Proteomes" id="UP000724672"/>
    </source>
</evidence>
<name>A0A942UZR8_9FIRM</name>
<accession>A0A942UZR8</accession>
<evidence type="ECO:0000313" key="1">
    <source>
        <dbReference type="EMBL" id="MBS4539794.1"/>
    </source>
</evidence>
<protein>
    <submittedName>
        <fullName evidence="1">Uncharacterized protein</fullName>
    </submittedName>
</protein>
<dbReference type="RefSeq" id="WP_203367708.1">
    <property type="nucleotide sequence ID" value="NZ_WSFT01000053.1"/>
</dbReference>
<sequence>MLKSNMNSYIEEVYGICETEGKGSIREFVKNMDIKNIEGWTNYFYNKYLNLNIHEKVRFWWLLDEYSNLDRIFTRLILDKNRVVETI</sequence>
<reference evidence="1" key="1">
    <citation type="submission" date="2019-12" db="EMBL/GenBank/DDBJ databases">
        <title>Clostridiaceae gen. nov. sp. nov., isolated from sediment in Xinjiang, China.</title>
        <authorList>
            <person name="Zhang R."/>
        </authorList>
    </citation>
    <scope>NUCLEOTIDE SEQUENCE</scope>
    <source>
        <strain evidence="1">D2Q-11</strain>
    </source>
</reference>